<dbReference type="Proteomes" id="UP001648503">
    <property type="component" value="Unassembled WGS sequence"/>
</dbReference>
<feature type="repeat" description="ARM" evidence="2">
    <location>
        <begin position="166"/>
        <end position="208"/>
    </location>
</feature>
<dbReference type="EMBL" id="JAFCIX010000338">
    <property type="protein sequence ID" value="KAH6594214.1"/>
    <property type="molecule type" value="Genomic_DNA"/>
</dbReference>
<evidence type="ECO:0000256" key="2">
    <source>
        <dbReference type="PROSITE-ProRule" id="PRU00259"/>
    </source>
</evidence>
<dbReference type="InterPro" id="IPR000225">
    <property type="entry name" value="Armadillo"/>
</dbReference>
<dbReference type="PROSITE" id="PS50176">
    <property type="entry name" value="ARM_REPEAT"/>
    <property type="match status" value="2"/>
</dbReference>
<dbReference type="SUPFAM" id="SSF48371">
    <property type="entry name" value="ARM repeat"/>
    <property type="match status" value="2"/>
</dbReference>
<dbReference type="InterPro" id="IPR016024">
    <property type="entry name" value="ARM-type_fold"/>
</dbReference>
<dbReference type="PANTHER" id="PTHR46618">
    <property type="entry name" value="ARMADILLO REPEAT-CONTAINING PROTEIN 3"/>
    <property type="match status" value="1"/>
</dbReference>
<evidence type="ECO:0000256" key="3">
    <source>
        <dbReference type="SAM" id="MobiDB-lite"/>
    </source>
</evidence>
<keyword evidence="1" id="KW-0677">Repeat</keyword>
<gene>
    <name evidence="5" type="ORF">BASA50_006804</name>
</gene>
<evidence type="ECO:0000259" key="4">
    <source>
        <dbReference type="Pfam" id="PF14381"/>
    </source>
</evidence>
<organism evidence="5 6">
    <name type="scientific">Batrachochytrium salamandrivorans</name>
    <dbReference type="NCBI Taxonomy" id="1357716"/>
    <lineage>
        <taxon>Eukaryota</taxon>
        <taxon>Fungi</taxon>
        <taxon>Fungi incertae sedis</taxon>
        <taxon>Chytridiomycota</taxon>
        <taxon>Chytridiomycota incertae sedis</taxon>
        <taxon>Chytridiomycetes</taxon>
        <taxon>Rhizophydiales</taxon>
        <taxon>Rhizophydiales incertae sedis</taxon>
        <taxon>Batrachochytrium</taxon>
    </lineage>
</organism>
<sequence length="903" mass="98091">MTETATHATLSIPSSHASSITTSALLSSASTLCDLTQIGVSDIHTLILLLSSPEPSVCTTAIDGLTKYADSAILHRTQLLNLGIVKPLIDLTRSKDTAVKRASVTCLAAITEQNETHQDMRRRELVYVLIDALSNDDSVEVQDEAAFALANLAKDFSNKADIRKAGGIKALVKLLSSHDPDVKKNVAMALSMLLDDFTNRTEIRYVNGIGPLLSLLTSKFAEVQENALQSLILCAEDSINRTEMRKLHGIRSLVELISDHHSSEIIILALKCLANCLEEAEAESAFMDAVGIAPLVKLIQQDEYKIKHYAFIALSKAVKSDRSQNAAREAGILPIVATHLLSNDCTILSSSAMAIAALALNEMNQVEFIKLGVTESIIKLLSHDDTATKREAVAALASLFHNSKIRTKVRNTDVVQTIIKIVSLEDPKTIVNASECISMLAEEYANRIDIIKQNGIHAMLSALETSDVKIQASLCLSIARCVQETDGRIVLSKLPENKGLSKIAELLSSKDMHVCRNAAYALSCAIVYGPNASLACDAGALQQLISLSKEKTKSSVKFATDAMENLLSHHLSAKYWLRNHLLPENMITDPFYDIGYAGTNLDTITRFPTLAELQLRPVDKRREVILVDTLQDANLLAIIQYLRESILGKRTSHQIRIISYVVSKVMGGEIDNSARLSESGHRFRITALKLKGNSNVIPIGSIDIGIFYHRALLFKTLCDRLNVCACALWRGEYDRAWNVVDLNRQMIVNAVDQPASIAPVAMVPPTTPPSAAPVHTTPRPTATASKDKVASLKQRQAAAESTGVTGVQSSTNAPVMVPVSTSVASVPVITASAMPVSPLPTVNTVPPILSPQLNMEGLLSSMVLPEDDGITQSKEPLIVDLMYNPGRFMKLDSPESLEYQHIS</sequence>
<dbReference type="InterPro" id="IPR052441">
    <property type="entry name" value="Armadillo-Ser/Thr_Kinase"/>
</dbReference>
<dbReference type="PANTHER" id="PTHR46618:SF1">
    <property type="entry name" value="ARMADILLO REPEAT-CONTAINING PROTEIN 3"/>
    <property type="match status" value="1"/>
</dbReference>
<accession>A0ABQ8F8V1</accession>
<dbReference type="Pfam" id="PF13646">
    <property type="entry name" value="HEAT_2"/>
    <property type="match status" value="1"/>
</dbReference>
<proteinExistence type="predicted"/>
<reference evidence="5 6" key="1">
    <citation type="submission" date="2021-02" db="EMBL/GenBank/DDBJ databases">
        <title>Variation within the Batrachochytrium salamandrivorans European outbreak.</title>
        <authorList>
            <person name="Kelly M."/>
            <person name="Pasmans F."/>
            <person name="Shea T.P."/>
            <person name="Munoz J.F."/>
            <person name="Carranza S."/>
            <person name="Cuomo C.A."/>
            <person name="Martel A."/>
        </authorList>
    </citation>
    <scope>NUCLEOTIDE SEQUENCE [LARGE SCALE GENOMIC DNA]</scope>
    <source>
        <strain evidence="5 6">AMFP18/2</strain>
    </source>
</reference>
<dbReference type="SMART" id="SM00185">
    <property type="entry name" value="ARM"/>
    <property type="match status" value="9"/>
</dbReference>
<dbReference type="InterPro" id="IPR055164">
    <property type="entry name" value="EDR1/CTR1/ARMC3-like_pept-like"/>
</dbReference>
<evidence type="ECO:0000256" key="1">
    <source>
        <dbReference type="ARBA" id="ARBA00022737"/>
    </source>
</evidence>
<keyword evidence="6" id="KW-1185">Reference proteome</keyword>
<dbReference type="Pfam" id="PF14381">
    <property type="entry name" value="EDR1_CTR1_ARMC3_pept"/>
    <property type="match status" value="1"/>
</dbReference>
<evidence type="ECO:0000313" key="5">
    <source>
        <dbReference type="EMBL" id="KAH6594214.1"/>
    </source>
</evidence>
<comment type="caution">
    <text evidence="5">The sequence shown here is derived from an EMBL/GenBank/DDBJ whole genome shotgun (WGS) entry which is preliminary data.</text>
</comment>
<protein>
    <recommendedName>
        <fullName evidence="4">EDR1/CTR1/ARMC3-like peptidase-like domain-containing protein</fullName>
    </recommendedName>
</protein>
<feature type="repeat" description="ARM" evidence="2">
    <location>
        <begin position="124"/>
        <end position="167"/>
    </location>
</feature>
<feature type="region of interest" description="Disordered" evidence="3">
    <location>
        <begin position="766"/>
        <end position="787"/>
    </location>
</feature>
<dbReference type="InterPro" id="IPR011989">
    <property type="entry name" value="ARM-like"/>
</dbReference>
<feature type="domain" description="EDR1/CTR1/ARMC3-like peptidase-like" evidence="4">
    <location>
        <begin position="569"/>
        <end position="754"/>
    </location>
</feature>
<dbReference type="Gene3D" id="1.25.10.10">
    <property type="entry name" value="Leucine-rich Repeat Variant"/>
    <property type="match status" value="3"/>
</dbReference>
<name>A0ABQ8F8V1_9FUNG</name>
<evidence type="ECO:0000313" key="6">
    <source>
        <dbReference type="Proteomes" id="UP001648503"/>
    </source>
</evidence>